<dbReference type="InterPro" id="IPR002575">
    <property type="entry name" value="Aminoglycoside_PTrfase"/>
</dbReference>
<sequence>MMRAVYVKHYADPARALAAGTHLTWLIQLDSGVRLPDLHRVTANHLILEHLDGWPFQPADLEHAAALLGRLHGTAHTRELHAAHLGRDYTSSTGLTIRRFPAGREHVLSDADPDLVNLPAALYKDCNLRNVVMTAGGPALVDFDDLTLAPFGYDLAKLVVSTAMTHGRLPADQISAALHAYNVDVDDIGTRAAECTRLQLARYAEIHHRLTARYVGRNGYQHLWPTVRPWPAPSAEPRSR</sequence>
<evidence type="ECO:0000259" key="1">
    <source>
        <dbReference type="Pfam" id="PF01636"/>
    </source>
</evidence>
<dbReference type="AlphaFoldDB" id="A0A8J4EAD9"/>
<evidence type="ECO:0000313" key="3">
    <source>
        <dbReference type="Proteomes" id="UP000612585"/>
    </source>
</evidence>
<proteinExistence type="predicted"/>
<comment type="caution">
    <text evidence="2">The sequence shown here is derived from an EMBL/GenBank/DDBJ whole genome shotgun (WGS) entry which is preliminary data.</text>
</comment>
<dbReference type="Pfam" id="PF01636">
    <property type="entry name" value="APH"/>
    <property type="match status" value="1"/>
</dbReference>
<feature type="domain" description="Aminoglycoside phosphotransferase" evidence="1">
    <location>
        <begin position="57"/>
        <end position="179"/>
    </location>
</feature>
<dbReference type="InterPro" id="IPR011009">
    <property type="entry name" value="Kinase-like_dom_sf"/>
</dbReference>
<accession>A0A8J4EAD9</accession>
<organism evidence="2 3">
    <name type="scientific">Virgisporangium aurantiacum</name>
    <dbReference type="NCBI Taxonomy" id="175570"/>
    <lineage>
        <taxon>Bacteria</taxon>
        <taxon>Bacillati</taxon>
        <taxon>Actinomycetota</taxon>
        <taxon>Actinomycetes</taxon>
        <taxon>Micromonosporales</taxon>
        <taxon>Micromonosporaceae</taxon>
        <taxon>Virgisporangium</taxon>
    </lineage>
</organism>
<dbReference type="EMBL" id="BOPG01000125">
    <property type="protein sequence ID" value="GIJ64677.1"/>
    <property type="molecule type" value="Genomic_DNA"/>
</dbReference>
<gene>
    <name evidence="2" type="ORF">Vau01_121930</name>
</gene>
<dbReference type="Proteomes" id="UP000612585">
    <property type="component" value="Unassembled WGS sequence"/>
</dbReference>
<protein>
    <recommendedName>
        <fullName evidence="1">Aminoglycoside phosphotransferase domain-containing protein</fullName>
    </recommendedName>
</protein>
<name>A0A8J4EAD9_9ACTN</name>
<keyword evidence="3" id="KW-1185">Reference proteome</keyword>
<dbReference type="SUPFAM" id="SSF56112">
    <property type="entry name" value="Protein kinase-like (PK-like)"/>
    <property type="match status" value="1"/>
</dbReference>
<reference evidence="2" key="1">
    <citation type="submission" date="2021-01" db="EMBL/GenBank/DDBJ databases">
        <title>Whole genome shotgun sequence of Virgisporangium aurantiacum NBRC 16421.</title>
        <authorList>
            <person name="Komaki H."/>
            <person name="Tamura T."/>
        </authorList>
    </citation>
    <scope>NUCLEOTIDE SEQUENCE</scope>
    <source>
        <strain evidence="2">NBRC 16421</strain>
    </source>
</reference>
<evidence type="ECO:0000313" key="2">
    <source>
        <dbReference type="EMBL" id="GIJ64677.1"/>
    </source>
</evidence>